<proteinExistence type="predicted"/>
<dbReference type="SUPFAM" id="SSF69255">
    <property type="entry name" value="gp5 N-terminal domain-like"/>
    <property type="match status" value="1"/>
</dbReference>
<dbReference type="Pfam" id="PF04717">
    <property type="entry name" value="Phage_base_V"/>
    <property type="match status" value="1"/>
</dbReference>
<dbReference type="EMBL" id="LAZR01028422">
    <property type="protein sequence ID" value="KKL62659.1"/>
    <property type="molecule type" value="Genomic_DNA"/>
</dbReference>
<reference evidence="2" key="1">
    <citation type="journal article" date="2015" name="Nature">
        <title>Complex archaea that bridge the gap between prokaryotes and eukaryotes.</title>
        <authorList>
            <person name="Spang A."/>
            <person name="Saw J.H."/>
            <person name="Jorgensen S.L."/>
            <person name="Zaremba-Niedzwiedzka K."/>
            <person name="Martijn J."/>
            <person name="Lind A.E."/>
            <person name="van Eijk R."/>
            <person name="Schleper C."/>
            <person name="Guy L."/>
            <person name="Ettema T.J."/>
        </authorList>
    </citation>
    <scope>NUCLEOTIDE SEQUENCE</scope>
</reference>
<dbReference type="SUPFAM" id="SSF69349">
    <property type="entry name" value="Phage fibre proteins"/>
    <property type="match status" value="1"/>
</dbReference>
<dbReference type="InterPro" id="IPR006531">
    <property type="entry name" value="Gp5/Vgr_OB"/>
</dbReference>
<dbReference type="Gene3D" id="2.40.50.230">
    <property type="entry name" value="Gp5 N-terminal domain"/>
    <property type="match status" value="1"/>
</dbReference>
<feature type="non-terminal residue" evidence="2">
    <location>
        <position position="502"/>
    </location>
</feature>
<protein>
    <recommendedName>
        <fullName evidence="1">Gp5/Type VI secretion system Vgr protein OB-fold domain-containing protein</fullName>
    </recommendedName>
</protein>
<dbReference type="InterPro" id="IPR037026">
    <property type="entry name" value="Vgr_OB-fold_dom_sf"/>
</dbReference>
<gene>
    <name evidence="2" type="ORF">LCGC14_2183000</name>
</gene>
<evidence type="ECO:0000313" key="2">
    <source>
        <dbReference type="EMBL" id="KKL62659.1"/>
    </source>
</evidence>
<sequence>MARIIAGLYKNTKQVVRDEQETQLFPHMTFGTVVATNDPQQMGRVRALCPAYNDDPEEETIERIPWAMYVSPFGGSISNENMTRGPEDDTTGGNVAYGMWNIPKVGATVLISCINGDPSQRVWMGCLFGQALNNTLPHGRFFYNADQQAELDVITKLEGPLSQNEDARIQPLYDNLTIAFSDGQTLARDSFEFRTRAADFSSSAVFGGHFFDTREQFLEDPAADDITVTFTAEDGTQTNIRQGYELSRIDPDRVFDLLDETIQRNFDSQTYSWTTPGFHSISMDDRVQNTRIRVRTSAGAQIILDDTNERIYVSTAEGENWFEMDYDGNVDMHCKRFNVHADDNINLTAGNQIRIFGQQGVHIHSGGEIRMDADSDVNIQSDANIRVHATSQAFLQADSSLHLKAGGSLFASAGGSVNLNAASTANIQAGSSMNLLGGSQLLVTASAVHWNGPSASSAAQASAAGEQLAFFTNRVPQHEPWARTTTAGDFTHNPKFSYNDAN</sequence>
<name>A0A0F9DLT9_9ZZZZ</name>
<feature type="domain" description="Gp5/Type VI secretion system Vgr protein OB-fold" evidence="1">
    <location>
        <begin position="96"/>
        <end position="128"/>
    </location>
</feature>
<dbReference type="AlphaFoldDB" id="A0A0F9DLT9"/>
<comment type="caution">
    <text evidence="2">The sequence shown here is derived from an EMBL/GenBank/DDBJ whole genome shotgun (WGS) entry which is preliminary data.</text>
</comment>
<organism evidence="2">
    <name type="scientific">marine sediment metagenome</name>
    <dbReference type="NCBI Taxonomy" id="412755"/>
    <lineage>
        <taxon>unclassified sequences</taxon>
        <taxon>metagenomes</taxon>
        <taxon>ecological metagenomes</taxon>
    </lineage>
</organism>
<accession>A0A0F9DLT9</accession>
<evidence type="ECO:0000259" key="1">
    <source>
        <dbReference type="Pfam" id="PF04717"/>
    </source>
</evidence>